<evidence type="ECO:0000313" key="7">
    <source>
        <dbReference type="Proteomes" id="UP000606044"/>
    </source>
</evidence>
<evidence type="ECO:0000259" key="5">
    <source>
        <dbReference type="SMART" id="SM00849"/>
    </source>
</evidence>
<gene>
    <name evidence="6" type="ORF">GCM10007301_51430</name>
</gene>
<dbReference type="Gene3D" id="3.60.15.10">
    <property type="entry name" value="Ribonuclease Z/Hydroxyacylglutathione hydrolase-like"/>
    <property type="match status" value="1"/>
</dbReference>
<dbReference type="PANTHER" id="PTHR42978">
    <property type="entry name" value="QUORUM-QUENCHING LACTONASE YTNP-RELATED-RELATED"/>
    <property type="match status" value="1"/>
</dbReference>
<dbReference type="InterPro" id="IPR051013">
    <property type="entry name" value="MBL_superfamily_lactonases"/>
</dbReference>
<dbReference type="GO" id="GO:0016787">
    <property type="term" value="F:hydrolase activity"/>
    <property type="evidence" value="ECO:0007669"/>
    <property type="project" value="UniProtKB-KW"/>
</dbReference>
<comment type="caution">
    <text evidence="6">The sequence shown here is derived from an EMBL/GenBank/DDBJ whole genome shotgun (WGS) entry which is preliminary data.</text>
</comment>
<dbReference type="Pfam" id="PF00753">
    <property type="entry name" value="Lactamase_B"/>
    <property type="match status" value="1"/>
</dbReference>
<evidence type="ECO:0000256" key="4">
    <source>
        <dbReference type="ARBA" id="ARBA00022833"/>
    </source>
</evidence>
<evidence type="ECO:0000256" key="2">
    <source>
        <dbReference type="ARBA" id="ARBA00022723"/>
    </source>
</evidence>
<evidence type="ECO:0000256" key="3">
    <source>
        <dbReference type="ARBA" id="ARBA00022801"/>
    </source>
</evidence>
<dbReference type="GO" id="GO:0046872">
    <property type="term" value="F:metal ion binding"/>
    <property type="evidence" value="ECO:0007669"/>
    <property type="project" value="UniProtKB-KW"/>
</dbReference>
<dbReference type="Proteomes" id="UP000606044">
    <property type="component" value="Unassembled WGS sequence"/>
</dbReference>
<reference evidence="6" key="2">
    <citation type="submission" date="2020-09" db="EMBL/GenBank/DDBJ databases">
        <authorList>
            <person name="Sun Q."/>
            <person name="Sedlacek I."/>
        </authorList>
    </citation>
    <scope>NUCLEOTIDE SEQUENCE</scope>
    <source>
        <strain evidence="6">CCM 7897</strain>
    </source>
</reference>
<dbReference type="InterPro" id="IPR001279">
    <property type="entry name" value="Metallo-B-lactamas"/>
</dbReference>
<comment type="similarity">
    <text evidence="1">Belongs to the metallo-beta-lactamase superfamily.</text>
</comment>
<reference evidence="6" key="1">
    <citation type="journal article" date="2014" name="Int. J. Syst. Evol. Microbiol.">
        <title>Complete genome sequence of Corynebacterium casei LMG S-19264T (=DSM 44701T), isolated from a smear-ripened cheese.</title>
        <authorList>
            <consortium name="US DOE Joint Genome Institute (JGI-PGF)"/>
            <person name="Walter F."/>
            <person name="Albersmeier A."/>
            <person name="Kalinowski J."/>
            <person name="Ruckert C."/>
        </authorList>
    </citation>
    <scope>NUCLEOTIDE SEQUENCE</scope>
    <source>
        <strain evidence="6">CCM 7897</strain>
    </source>
</reference>
<dbReference type="CDD" id="cd07720">
    <property type="entry name" value="OPHC2-like_MBL-fold"/>
    <property type="match status" value="1"/>
</dbReference>
<proteinExistence type="inferred from homology"/>
<evidence type="ECO:0000256" key="1">
    <source>
        <dbReference type="ARBA" id="ARBA00007749"/>
    </source>
</evidence>
<organism evidence="6 7">
    <name type="scientific">Azorhizobium oxalatiphilum</name>
    <dbReference type="NCBI Taxonomy" id="980631"/>
    <lineage>
        <taxon>Bacteria</taxon>
        <taxon>Pseudomonadati</taxon>
        <taxon>Pseudomonadota</taxon>
        <taxon>Alphaproteobacteria</taxon>
        <taxon>Hyphomicrobiales</taxon>
        <taxon>Xanthobacteraceae</taxon>
        <taxon>Azorhizobium</taxon>
    </lineage>
</organism>
<feature type="domain" description="Metallo-beta-lactamase" evidence="5">
    <location>
        <begin position="63"/>
        <end position="267"/>
    </location>
</feature>
<name>A0A917CDI1_9HYPH</name>
<dbReference type="SMART" id="SM00849">
    <property type="entry name" value="Lactamase_B"/>
    <property type="match status" value="1"/>
</dbReference>
<keyword evidence="2" id="KW-0479">Metal-binding</keyword>
<keyword evidence="4" id="KW-0862">Zinc</keyword>
<sequence length="294" mass="31939">MPPLRPLPPAAYRYTVSSVPVTAVPDGARSFPLPAGFVVNQPHEAVKAALREAFLPDDTLTLYFNPLLLEIAGKRVLIDTGYGPQAEHASFGRLHHTLESVGIAAATIDTVVISHFHGDHINGLLAADGSAAFPNAHVLVPEPEWAFWMDEGAASRAADPLKAAFANVRRVFGALGREPARYGWDKEIVPGLTAIGTPGHTPGHTSFLLESDGQKLFIQSDLTNTPFLFVRNPGWHAMFDMDPQLAEQNRRKMLGMVAAERMLVAGFHFPFPGAAHLEKDGDGFRYVPVPWVQA</sequence>
<dbReference type="RefSeq" id="WP_188583724.1">
    <property type="nucleotide sequence ID" value="NZ_BMCT01000010.1"/>
</dbReference>
<evidence type="ECO:0000313" key="6">
    <source>
        <dbReference type="EMBL" id="GGF85257.1"/>
    </source>
</evidence>
<dbReference type="EMBL" id="BMCT01000010">
    <property type="protein sequence ID" value="GGF85257.1"/>
    <property type="molecule type" value="Genomic_DNA"/>
</dbReference>
<dbReference type="SUPFAM" id="SSF56281">
    <property type="entry name" value="Metallo-hydrolase/oxidoreductase"/>
    <property type="match status" value="1"/>
</dbReference>
<keyword evidence="3" id="KW-0378">Hydrolase</keyword>
<dbReference type="AlphaFoldDB" id="A0A917CDI1"/>
<keyword evidence="7" id="KW-1185">Reference proteome</keyword>
<dbReference type="InterPro" id="IPR036866">
    <property type="entry name" value="RibonucZ/Hydroxyglut_hydro"/>
</dbReference>
<protein>
    <submittedName>
        <fullName evidence="6">MBL fold metallo-hydrolase</fullName>
    </submittedName>
</protein>
<accession>A0A917CDI1</accession>
<dbReference type="PANTHER" id="PTHR42978:SF6">
    <property type="entry name" value="QUORUM-QUENCHING LACTONASE YTNP-RELATED"/>
    <property type="match status" value="1"/>
</dbReference>